<dbReference type="AlphaFoldDB" id="A0A9P1N3K9"/>
<proteinExistence type="predicted"/>
<keyword evidence="3" id="KW-1185">Reference proteome</keyword>
<keyword evidence="1" id="KW-0472">Membrane</keyword>
<organism evidence="2 3">
    <name type="scientific">Caenorhabditis angaria</name>
    <dbReference type="NCBI Taxonomy" id="860376"/>
    <lineage>
        <taxon>Eukaryota</taxon>
        <taxon>Metazoa</taxon>
        <taxon>Ecdysozoa</taxon>
        <taxon>Nematoda</taxon>
        <taxon>Chromadorea</taxon>
        <taxon>Rhabditida</taxon>
        <taxon>Rhabditina</taxon>
        <taxon>Rhabditomorpha</taxon>
        <taxon>Rhabditoidea</taxon>
        <taxon>Rhabditidae</taxon>
        <taxon>Peloderinae</taxon>
        <taxon>Caenorhabditis</taxon>
    </lineage>
</organism>
<comment type="caution">
    <text evidence="2">The sequence shown here is derived from an EMBL/GenBank/DDBJ whole genome shotgun (WGS) entry which is preliminary data.</text>
</comment>
<name>A0A9P1N3K9_9PELO</name>
<dbReference type="OrthoDB" id="5779279at2759"/>
<dbReference type="EMBL" id="CANHGI010000004">
    <property type="protein sequence ID" value="CAI5448644.1"/>
    <property type="molecule type" value="Genomic_DNA"/>
</dbReference>
<feature type="transmembrane region" description="Helical" evidence="1">
    <location>
        <begin position="134"/>
        <end position="155"/>
    </location>
</feature>
<evidence type="ECO:0000313" key="3">
    <source>
        <dbReference type="Proteomes" id="UP001152747"/>
    </source>
</evidence>
<dbReference type="Proteomes" id="UP001152747">
    <property type="component" value="Unassembled WGS sequence"/>
</dbReference>
<reference evidence="2" key="1">
    <citation type="submission" date="2022-11" db="EMBL/GenBank/DDBJ databases">
        <authorList>
            <person name="Kikuchi T."/>
        </authorList>
    </citation>
    <scope>NUCLEOTIDE SEQUENCE</scope>
    <source>
        <strain evidence="2">PS1010</strain>
    </source>
</reference>
<sequence length="198" mass="21913">MSQNVPQIQITPSGGMCKLEIPEDYNDEEDTKLAPNSNLGSTSNLKKSISMTSIRTKFREKRKKFRQNQCAGIILFLILGTVFNILAYFTSVWSAQLNAQLVKSAVENEHTLKFKLRKKLTEEPSKFLIGLLNFGGRVLSAVGTVMLVQVISAYIKRRRYNVIVKSAAEEADTVLSDMHGGITDTAGECCLACCQSLS</sequence>
<feature type="transmembrane region" description="Helical" evidence="1">
    <location>
        <begin position="70"/>
        <end position="89"/>
    </location>
</feature>
<evidence type="ECO:0000313" key="2">
    <source>
        <dbReference type="EMBL" id="CAI5448644.1"/>
    </source>
</evidence>
<protein>
    <submittedName>
        <fullName evidence="2">Uncharacterized protein</fullName>
    </submittedName>
</protein>
<evidence type="ECO:0000256" key="1">
    <source>
        <dbReference type="SAM" id="Phobius"/>
    </source>
</evidence>
<gene>
    <name evidence="2" type="ORF">CAMP_LOCUS11281</name>
</gene>
<accession>A0A9P1N3K9</accession>
<keyword evidence="1" id="KW-1133">Transmembrane helix</keyword>
<keyword evidence="1" id="KW-0812">Transmembrane</keyword>